<dbReference type="PANTHER" id="PTHR30055">
    <property type="entry name" value="HTH-TYPE TRANSCRIPTIONAL REGULATOR RUTR"/>
    <property type="match status" value="1"/>
</dbReference>
<keyword evidence="1" id="KW-0805">Transcription regulation</keyword>
<dbReference type="InterPro" id="IPR009057">
    <property type="entry name" value="Homeodomain-like_sf"/>
</dbReference>
<name>A0AAE3VGF3_9BACT</name>
<dbReference type="Proteomes" id="UP001238163">
    <property type="component" value="Unassembled WGS sequence"/>
</dbReference>
<dbReference type="PANTHER" id="PTHR30055:SF234">
    <property type="entry name" value="HTH-TYPE TRANSCRIPTIONAL REGULATOR BETI"/>
    <property type="match status" value="1"/>
</dbReference>
<evidence type="ECO:0000256" key="4">
    <source>
        <dbReference type="PROSITE-ProRule" id="PRU00335"/>
    </source>
</evidence>
<keyword evidence="7" id="KW-1185">Reference proteome</keyword>
<dbReference type="InterPro" id="IPR050109">
    <property type="entry name" value="HTH-type_TetR-like_transc_reg"/>
</dbReference>
<keyword evidence="2 4" id="KW-0238">DNA-binding</keyword>
<evidence type="ECO:0000256" key="2">
    <source>
        <dbReference type="ARBA" id="ARBA00023125"/>
    </source>
</evidence>
<dbReference type="SUPFAM" id="SSF48498">
    <property type="entry name" value="Tetracyclin repressor-like, C-terminal domain"/>
    <property type="match status" value="1"/>
</dbReference>
<dbReference type="RefSeq" id="WP_307261492.1">
    <property type="nucleotide sequence ID" value="NZ_JAUSVL010000001.1"/>
</dbReference>
<dbReference type="Gene3D" id="1.10.357.10">
    <property type="entry name" value="Tetracycline Repressor, domain 2"/>
    <property type="match status" value="1"/>
</dbReference>
<evidence type="ECO:0000313" key="6">
    <source>
        <dbReference type="EMBL" id="MDQ0290069.1"/>
    </source>
</evidence>
<dbReference type="Pfam" id="PF00440">
    <property type="entry name" value="TetR_N"/>
    <property type="match status" value="1"/>
</dbReference>
<protein>
    <submittedName>
        <fullName evidence="6">AcrR family transcriptional regulator</fullName>
    </submittedName>
</protein>
<evidence type="ECO:0000256" key="1">
    <source>
        <dbReference type="ARBA" id="ARBA00023015"/>
    </source>
</evidence>
<evidence type="ECO:0000256" key="3">
    <source>
        <dbReference type="ARBA" id="ARBA00023163"/>
    </source>
</evidence>
<dbReference type="PROSITE" id="PS01081">
    <property type="entry name" value="HTH_TETR_1"/>
    <property type="match status" value="1"/>
</dbReference>
<dbReference type="GO" id="GO:0000976">
    <property type="term" value="F:transcription cis-regulatory region binding"/>
    <property type="evidence" value="ECO:0007669"/>
    <property type="project" value="TreeGrafter"/>
</dbReference>
<dbReference type="InterPro" id="IPR036271">
    <property type="entry name" value="Tet_transcr_reg_TetR-rel_C_sf"/>
</dbReference>
<dbReference type="EMBL" id="JAUSVL010000001">
    <property type="protein sequence ID" value="MDQ0290069.1"/>
    <property type="molecule type" value="Genomic_DNA"/>
</dbReference>
<keyword evidence="3" id="KW-0804">Transcription</keyword>
<dbReference type="GO" id="GO:0003700">
    <property type="term" value="F:DNA-binding transcription factor activity"/>
    <property type="evidence" value="ECO:0007669"/>
    <property type="project" value="TreeGrafter"/>
</dbReference>
<accession>A0AAE3VGF3</accession>
<organism evidence="6 7">
    <name type="scientific">Oligosphaera ethanolica</name>
    <dbReference type="NCBI Taxonomy" id="760260"/>
    <lineage>
        <taxon>Bacteria</taxon>
        <taxon>Pseudomonadati</taxon>
        <taxon>Lentisphaerota</taxon>
        <taxon>Oligosphaeria</taxon>
        <taxon>Oligosphaerales</taxon>
        <taxon>Oligosphaeraceae</taxon>
        <taxon>Oligosphaera</taxon>
    </lineage>
</organism>
<dbReference type="AlphaFoldDB" id="A0AAE3VGF3"/>
<evidence type="ECO:0000313" key="7">
    <source>
        <dbReference type="Proteomes" id="UP001238163"/>
    </source>
</evidence>
<dbReference type="PRINTS" id="PR00455">
    <property type="entry name" value="HTHTETR"/>
</dbReference>
<dbReference type="Pfam" id="PF08359">
    <property type="entry name" value="TetR_C_4"/>
    <property type="match status" value="1"/>
</dbReference>
<reference evidence="6" key="1">
    <citation type="submission" date="2023-07" db="EMBL/GenBank/DDBJ databases">
        <title>Genomic Encyclopedia of Type Strains, Phase IV (KMG-IV): sequencing the most valuable type-strain genomes for metagenomic binning, comparative biology and taxonomic classification.</title>
        <authorList>
            <person name="Goeker M."/>
        </authorList>
    </citation>
    <scope>NUCLEOTIDE SEQUENCE</scope>
    <source>
        <strain evidence="6">DSM 24202</strain>
    </source>
</reference>
<feature type="DNA-binding region" description="H-T-H motif" evidence="4">
    <location>
        <begin position="29"/>
        <end position="48"/>
    </location>
</feature>
<dbReference type="SUPFAM" id="SSF46689">
    <property type="entry name" value="Homeodomain-like"/>
    <property type="match status" value="1"/>
</dbReference>
<comment type="caution">
    <text evidence="6">The sequence shown here is derived from an EMBL/GenBank/DDBJ whole genome shotgun (WGS) entry which is preliminary data.</text>
</comment>
<gene>
    <name evidence="6" type="ORF">J3R75_002176</name>
</gene>
<dbReference type="PROSITE" id="PS50977">
    <property type="entry name" value="HTH_TETR_2"/>
    <property type="match status" value="1"/>
</dbReference>
<dbReference type="InterPro" id="IPR023772">
    <property type="entry name" value="DNA-bd_HTH_TetR-type_CS"/>
</dbReference>
<dbReference type="InterPro" id="IPR013570">
    <property type="entry name" value="Tscrpt_reg_YsiA_C"/>
</dbReference>
<proteinExistence type="predicted"/>
<feature type="domain" description="HTH tetR-type" evidence="5">
    <location>
        <begin position="6"/>
        <end position="66"/>
    </location>
</feature>
<sequence length="193" mass="21392">MPDCRSKRQGEIIDHAIELIAVGGIQNLTIKNLSARLGVTEPAIYRHFANKFEIVQAMIASFDEAADNEITAADREKDGLAGVMAFVESRFRLVAAKPSLAQVMFAEEIFMNDAELSAQMLGMMHKHMGRLRAMLLDAREAGEVRADISPDIMLRLIMGPVRLLIKQWGMSGYGFDLASKGRELIDALSKTLR</sequence>
<evidence type="ECO:0000259" key="5">
    <source>
        <dbReference type="PROSITE" id="PS50977"/>
    </source>
</evidence>
<dbReference type="InterPro" id="IPR001647">
    <property type="entry name" value="HTH_TetR"/>
</dbReference>